<dbReference type="PIRSF" id="PIRSF000193">
    <property type="entry name" value="Pyrrol-5-carb_rd"/>
    <property type="match status" value="1"/>
</dbReference>
<dbReference type="InterPro" id="IPR036291">
    <property type="entry name" value="NAD(P)-bd_dom_sf"/>
</dbReference>
<organism evidence="6">
    <name type="scientific">marine metagenome</name>
    <dbReference type="NCBI Taxonomy" id="408172"/>
    <lineage>
        <taxon>unclassified sequences</taxon>
        <taxon>metagenomes</taxon>
        <taxon>ecological metagenomes</taxon>
    </lineage>
</organism>
<dbReference type="EMBL" id="UINC01001038">
    <property type="protein sequence ID" value="SUZ68348.1"/>
    <property type="molecule type" value="Genomic_DNA"/>
</dbReference>
<comment type="similarity">
    <text evidence="1">Belongs to the pyrroline-5-carboxylate reductase family.</text>
</comment>
<feature type="domain" description="Pyrroline-5-carboxylate reductase dimerisation" evidence="5">
    <location>
        <begin position="172"/>
        <end position="271"/>
    </location>
</feature>
<accession>A0A381PPF1</accession>
<dbReference type="PANTHER" id="PTHR11645:SF0">
    <property type="entry name" value="PYRROLINE-5-CARBOXYLATE REDUCTASE 3"/>
    <property type="match status" value="1"/>
</dbReference>
<dbReference type="SUPFAM" id="SSF51735">
    <property type="entry name" value="NAD(P)-binding Rossmann-fold domains"/>
    <property type="match status" value="1"/>
</dbReference>
<evidence type="ECO:0008006" key="7">
    <source>
        <dbReference type="Google" id="ProtNLM"/>
    </source>
</evidence>
<feature type="domain" description="Pyrroline-5-carboxylate reductase catalytic N-terminal" evidence="4">
    <location>
        <begin position="14"/>
        <end position="106"/>
    </location>
</feature>
<dbReference type="PANTHER" id="PTHR11645">
    <property type="entry name" value="PYRROLINE-5-CARBOXYLATE REDUCTASE"/>
    <property type="match status" value="1"/>
</dbReference>
<dbReference type="Pfam" id="PF14748">
    <property type="entry name" value="P5CR_dimer"/>
    <property type="match status" value="1"/>
</dbReference>
<gene>
    <name evidence="6" type="ORF">METZ01_LOCUS21202</name>
</gene>
<dbReference type="Pfam" id="PF03807">
    <property type="entry name" value="F420_oxidored"/>
    <property type="match status" value="1"/>
</dbReference>
<dbReference type="NCBIfam" id="TIGR00112">
    <property type="entry name" value="proC"/>
    <property type="match status" value="1"/>
</dbReference>
<sequence>MSAQKTSVSSSASLAILGGGNLGQALARGLVRSGTLQPDQIHVTSLHPPSLDALAEEGFPVGRDNSAALQGASTVLLAVQPQQIVALVDEIRDDIDPARHKVISVVSSVTVAQLREMIPAPTQVVRAMPNTAVSIGESMTCLAADPDSADALDEAEALFKGVGLTIRIEDEMMVGATALCACGIAFFLRSVRAASQGGIEIGFHPEDALLLAAQTARGAASLVLRDDHHPESEIDRVTTPRGCTIAGLNEMEHQGFSSAMIKGFVLSAQKAALLFDDGDVA</sequence>
<evidence type="ECO:0000256" key="1">
    <source>
        <dbReference type="ARBA" id="ARBA00005525"/>
    </source>
</evidence>
<reference evidence="6" key="1">
    <citation type="submission" date="2018-05" db="EMBL/GenBank/DDBJ databases">
        <authorList>
            <person name="Lanie J.A."/>
            <person name="Ng W.-L."/>
            <person name="Kazmierczak K.M."/>
            <person name="Andrzejewski T.M."/>
            <person name="Davidsen T.M."/>
            <person name="Wayne K.J."/>
            <person name="Tettelin H."/>
            <person name="Glass J.I."/>
            <person name="Rusch D."/>
            <person name="Podicherti R."/>
            <person name="Tsui H.-C.T."/>
            <person name="Winkler M.E."/>
        </authorList>
    </citation>
    <scope>NUCLEOTIDE SEQUENCE</scope>
</reference>
<evidence type="ECO:0000259" key="5">
    <source>
        <dbReference type="Pfam" id="PF14748"/>
    </source>
</evidence>
<keyword evidence="3" id="KW-0560">Oxidoreductase</keyword>
<dbReference type="SUPFAM" id="SSF48179">
    <property type="entry name" value="6-phosphogluconate dehydrogenase C-terminal domain-like"/>
    <property type="match status" value="1"/>
</dbReference>
<dbReference type="InterPro" id="IPR029036">
    <property type="entry name" value="P5CR_dimer"/>
</dbReference>
<dbReference type="HAMAP" id="MF_01925">
    <property type="entry name" value="P5C_reductase"/>
    <property type="match status" value="1"/>
</dbReference>
<name>A0A381PPF1_9ZZZZ</name>
<proteinExistence type="inferred from homology"/>
<evidence type="ECO:0000256" key="2">
    <source>
        <dbReference type="ARBA" id="ARBA00022857"/>
    </source>
</evidence>
<dbReference type="InterPro" id="IPR008927">
    <property type="entry name" value="6-PGluconate_DH-like_C_sf"/>
</dbReference>
<evidence type="ECO:0000313" key="6">
    <source>
        <dbReference type="EMBL" id="SUZ68348.1"/>
    </source>
</evidence>
<dbReference type="AlphaFoldDB" id="A0A381PPF1"/>
<dbReference type="Gene3D" id="3.40.50.720">
    <property type="entry name" value="NAD(P)-binding Rossmann-like Domain"/>
    <property type="match status" value="1"/>
</dbReference>
<dbReference type="GO" id="GO:0055129">
    <property type="term" value="P:L-proline biosynthetic process"/>
    <property type="evidence" value="ECO:0007669"/>
    <property type="project" value="TreeGrafter"/>
</dbReference>
<dbReference type="InterPro" id="IPR000304">
    <property type="entry name" value="Pyrroline-COOH_reductase"/>
</dbReference>
<dbReference type="Gene3D" id="1.10.3730.10">
    <property type="entry name" value="ProC C-terminal domain-like"/>
    <property type="match status" value="1"/>
</dbReference>
<protein>
    <recommendedName>
        <fullName evidence="7">Pyrroline-5-carboxylate reductase catalytic N-terminal domain-containing protein</fullName>
    </recommendedName>
</protein>
<keyword evidence="2" id="KW-0521">NADP</keyword>
<dbReference type="InterPro" id="IPR028939">
    <property type="entry name" value="P5C_Rdtase_cat_N"/>
</dbReference>
<evidence type="ECO:0000256" key="3">
    <source>
        <dbReference type="ARBA" id="ARBA00023002"/>
    </source>
</evidence>
<evidence type="ECO:0000259" key="4">
    <source>
        <dbReference type="Pfam" id="PF03807"/>
    </source>
</evidence>
<dbReference type="GO" id="GO:0004735">
    <property type="term" value="F:pyrroline-5-carboxylate reductase activity"/>
    <property type="evidence" value="ECO:0007669"/>
    <property type="project" value="InterPro"/>
</dbReference>